<organism evidence="1 2">
    <name type="scientific">Caerostris extrusa</name>
    <name type="common">Bark spider</name>
    <name type="synonym">Caerostris bankana</name>
    <dbReference type="NCBI Taxonomy" id="172846"/>
    <lineage>
        <taxon>Eukaryota</taxon>
        <taxon>Metazoa</taxon>
        <taxon>Ecdysozoa</taxon>
        <taxon>Arthropoda</taxon>
        <taxon>Chelicerata</taxon>
        <taxon>Arachnida</taxon>
        <taxon>Araneae</taxon>
        <taxon>Araneomorphae</taxon>
        <taxon>Entelegynae</taxon>
        <taxon>Araneoidea</taxon>
        <taxon>Araneidae</taxon>
        <taxon>Caerostris</taxon>
    </lineage>
</organism>
<dbReference type="Proteomes" id="UP001054945">
    <property type="component" value="Unassembled WGS sequence"/>
</dbReference>
<gene>
    <name evidence="1" type="ORF">CEXT_395231</name>
</gene>
<evidence type="ECO:0000313" key="2">
    <source>
        <dbReference type="Proteomes" id="UP001054945"/>
    </source>
</evidence>
<comment type="caution">
    <text evidence="1">The sequence shown here is derived from an EMBL/GenBank/DDBJ whole genome shotgun (WGS) entry which is preliminary data.</text>
</comment>
<reference evidence="1 2" key="1">
    <citation type="submission" date="2021-06" db="EMBL/GenBank/DDBJ databases">
        <title>Caerostris extrusa draft genome.</title>
        <authorList>
            <person name="Kono N."/>
            <person name="Arakawa K."/>
        </authorList>
    </citation>
    <scope>NUCLEOTIDE SEQUENCE [LARGE SCALE GENOMIC DNA]</scope>
</reference>
<proteinExistence type="predicted"/>
<sequence length="88" mass="9840">MISSPNLISGGGITPSKNSLILTVIKKQVASKAINACTLKEFKSIETNYPGNLERQVVNLCKATILIIPKRFPQTWKKRQSVQDHQEF</sequence>
<dbReference type="EMBL" id="BPLR01015866">
    <property type="protein sequence ID" value="GIY79284.1"/>
    <property type="molecule type" value="Genomic_DNA"/>
</dbReference>
<dbReference type="AlphaFoldDB" id="A0AAV4WAP3"/>
<evidence type="ECO:0000313" key="1">
    <source>
        <dbReference type="EMBL" id="GIY79284.1"/>
    </source>
</evidence>
<name>A0AAV4WAP3_CAEEX</name>
<accession>A0AAV4WAP3</accession>
<protein>
    <submittedName>
        <fullName evidence="1">Uncharacterized protein</fullName>
    </submittedName>
</protein>
<keyword evidence="2" id="KW-1185">Reference proteome</keyword>